<dbReference type="Gene3D" id="3.30.420.40">
    <property type="match status" value="1"/>
</dbReference>
<dbReference type="Pfam" id="PF22521">
    <property type="entry name" value="HypF_C_2"/>
    <property type="match status" value="1"/>
</dbReference>
<dbReference type="InParanoid" id="A0A7L9FG27"/>
<evidence type="ECO:0000256" key="4">
    <source>
        <dbReference type="ARBA" id="ARBA00022723"/>
    </source>
</evidence>
<dbReference type="Proteomes" id="UP000594121">
    <property type="component" value="Chromosome"/>
</dbReference>
<dbReference type="AlphaFoldDB" id="A0A7L9FG27"/>
<dbReference type="InterPro" id="IPR017968">
    <property type="entry name" value="Acylphosphatase_CS"/>
</dbReference>
<evidence type="ECO:0000256" key="8">
    <source>
        <dbReference type="PIRNR" id="PIRNR006256"/>
    </source>
</evidence>
<dbReference type="GO" id="GO:0003998">
    <property type="term" value="F:acylphosphatase activity"/>
    <property type="evidence" value="ECO:0007669"/>
    <property type="project" value="UniProtKB-EC"/>
</dbReference>
<evidence type="ECO:0000256" key="6">
    <source>
        <dbReference type="ARBA" id="ARBA00022833"/>
    </source>
</evidence>
<evidence type="ECO:0000256" key="2">
    <source>
        <dbReference type="ARBA" id="ARBA00008097"/>
    </source>
</evidence>
<dbReference type="InterPro" id="IPR051060">
    <property type="entry name" value="Carbamoyltrans_HypF-like"/>
</dbReference>
<protein>
    <recommendedName>
        <fullName evidence="8">Carbamoyltransferase</fullName>
        <ecNumber evidence="8">6.2.-.-</ecNumber>
    </recommendedName>
</protein>
<dbReference type="EMBL" id="CP062310">
    <property type="protein sequence ID" value="QOJ78292.1"/>
    <property type="molecule type" value="Genomic_DNA"/>
</dbReference>
<keyword evidence="5" id="KW-0863">Zinc-finger</keyword>
<dbReference type="InterPro" id="IPR055128">
    <property type="entry name" value="HypF_C_2"/>
</dbReference>
<dbReference type="InterPro" id="IPR036046">
    <property type="entry name" value="Acylphosphatase-like_dom_sf"/>
</dbReference>
<evidence type="ECO:0000313" key="13">
    <source>
        <dbReference type="Proteomes" id="UP000594121"/>
    </source>
</evidence>
<dbReference type="PANTHER" id="PTHR42959:SF1">
    <property type="entry name" value="CARBAMOYLTRANSFERASE HYPF"/>
    <property type="match status" value="1"/>
</dbReference>
<dbReference type="GO" id="GO:0016743">
    <property type="term" value="F:carboxyl- or carbamoyltransferase activity"/>
    <property type="evidence" value="ECO:0007669"/>
    <property type="project" value="UniProtKB-UniRule"/>
</dbReference>
<keyword evidence="4" id="KW-0479">Metal-binding</keyword>
<dbReference type="KEGG" id="thel:IG193_05865"/>
<dbReference type="Gene3D" id="3.90.870.50">
    <property type="match status" value="1"/>
</dbReference>
<keyword evidence="3" id="KW-0436">Ligase</keyword>
<dbReference type="Gene3D" id="3.30.420.360">
    <property type="match status" value="1"/>
</dbReference>
<dbReference type="Pfam" id="PF07503">
    <property type="entry name" value="zf-HYPF"/>
    <property type="match status" value="2"/>
</dbReference>
<gene>
    <name evidence="12" type="primary">hypF</name>
    <name evidence="12" type="ORF">IG193_05865</name>
</gene>
<comment type="pathway">
    <text evidence="1">Protein modification; [NiFe] hydrogenase maturation.</text>
</comment>
<organism evidence="12 13">
    <name type="scientific">Infirmifilum lucidum</name>
    <dbReference type="NCBI Taxonomy" id="2776706"/>
    <lineage>
        <taxon>Archaea</taxon>
        <taxon>Thermoproteota</taxon>
        <taxon>Thermoprotei</taxon>
        <taxon>Thermofilales</taxon>
        <taxon>Thermofilaceae</taxon>
        <taxon>Infirmifilum</taxon>
    </lineage>
</organism>
<dbReference type="GO" id="GO:0051604">
    <property type="term" value="P:protein maturation"/>
    <property type="evidence" value="ECO:0007669"/>
    <property type="project" value="TreeGrafter"/>
</dbReference>
<keyword evidence="6" id="KW-0862">Zinc</keyword>
<evidence type="ECO:0000256" key="3">
    <source>
        <dbReference type="ARBA" id="ARBA00022598"/>
    </source>
</evidence>
<evidence type="ECO:0000256" key="7">
    <source>
        <dbReference type="ARBA" id="ARBA00048220"/>
    </source>
</evidence>
<name>A0A7L9FG27_9CREN</name>
<comment type="catalytic activity">
    <reaction evidence="9">
        <text>an acyl phosphate + H2O = a carboxylate + phosphate + H(+)</text>
        <dbReference type="Rhea" id="RHEA:14965"/>
        <dbReference type="ChEBI" id="CHEBI:15377"/>
        <dbReference type="ChEBI" id="CHEBI:15378"/>
        <dbReference type="ChEBI" id="CHEBI:29067"/>
        <dbReference type="ChEBI" id="CHEBI:43474"/>
        <dbReference type="ChEBI" id="CHEBI:59918"/>
        <dbReference type="EC" id="3.6.1.7"/>
    </reaction>
</comment>
<dbReference type="PIRSF" id="PIRSF006256">
    <property type="entry name" value="CMPcnvr_hdrg_mat"/>
    <property type="match status" value="1"/>
</dbReference>
<dbReference type="InterPro" id="IPR041440">
    <property type="entry name" value="HypF_C"/>
</dbReference>
<dbReference type="EC" id="6.2.-.-" evidence="8"/>
<dbReference type="InterPro" id="IPR011125">
    <property type="entry name" value="Znf_HypF"/>
</dbReference>
<reference evidence="12 13" key="1">
    <citation type="submission" date="2020-10" db="EMBL/GenBank/DDBJ databases">
        <title>Thermofilum lucidum 3507LT sp. nov. a novel member of Thermofilaceae family isolated from Chile hot spring, and proposal of description order Thermofilales.</title>
        <authorList>
            <person name="Zayulina K.S."/>
            <person name="Elcheninov A.G."/>
            <person name="Toshchakov S.V."/>
            <person name="Kublanov I.V."/>
        </authorList>
    </citation>
    <scope>NUCLEOTIDE SEQUENCE [LARGE SCALE GENOMIC DNA]</scope>
    <source>
        <strain evidence="12 13">3507LT</strain>
    </source>
</reference>
<dbReference type="InterPro" id="IPR006070">
    <property type="entry name" value="Sua5-like_dom"/>
</dbReference>
<dbReference type="GeneID" id="59149403"/>
<dbReference type="InterPro" id="IPR001792">
    <property type="entry name" value="Acylphosphatase-like_dom"/>
</dbReference>
<dbReference type="PANTHER" id="PTHR42959">
    <property type="entry name" value="CARBAMOYLTRANSFERASE"/>
    <property type="match status" value="1"/>
</dbReference>
<evidence type="ECO:0000256" key="9">
    <source>
        <dbReference type="PROSITE-ProRule" id="PRU00520"/>
    </source>
</evidence>
<comment type="catalytic activity">
    <reaction evidence="7">
        <text>C-terminal L-cysteinyl-[HypE protein] + carbamoyl phosphate + ATP + H2O = C-terminal S-carboxamide-L-cysteinyl-[HypE protein] + AMP + phosphate + diphosphate + H(+)</text>
        <dbReference type="Rhea" id="RHEA:55636"/>
        <dbReference type="Rhea" id="RHEA-COMP:14247"/>
        <dbReference type="Rhea" id="RHEA-COMP:14392"/>
        <dbReference type="ChEBI" id="CHEBI:15377"/>
        <dbReference type="ChEBI" id="CHEBI:15378"/>
        <dbReference type="ChEBI" id="CHEBI:30616"/>
        <dbReference type="ChEBI" id="CHEBI:33019"/>
        <dbReference type="ChEBI" id="CHEBI:43474"/>
        <dbReference type="ChEBI" id="CHEBI:58228"/>
        <dbReference type="ChEBI" id="CHEBI:76913"/>
        <dbReference type="ChEBI" id="CHEBI:139126"/>
        <dbReference type="ChEBI" id="CHEBI:456215"/>
    </reaction>
</comment>
<dbReference type="PROSITE" id="PS51163">
    <property type="entry name" value="YRDC"/>
    <property type="match status" value="1"/>
</dbReference>
<dbReference type="NCBIfam" id="TIGR00143">
    <property type="entry name" value="hypF"/>
    <property type="match status" value="1"/>
</dbReference>
<keyword evidence="13" id="KW-1185">Reference proteome</keyword>
<dbReference type="InterPro" id="IPR004421">
    <property type="entry name" value="Carbamoyltransferase_HypF"/>
</dbReference>
<feature type="domain" description="YrdC-like" evidence="11">
    <location>
        <begin position="203"/>
        <end position="387"/>
    </location>
</feature>
<dbReference type="PROSITE" id="PS00150">
    <property type="entry name" value="ACYLPHOSPHATASE_1"/>
    <property type="match status" value="1"/>
</dbReference>
<evidence type="ECO:0000256" key="5">
    <source>
        <dbReference type="ARBA" id="ARBA00022771"/>
    </source>
</evidence>
<dbReference type="Gene3D" id="3.30.110.120">
    <property type="match status" value="1"/>
</dbReference>
<dbReference type="SUPFAM" id="SSF55821">
    <property type="entry name" value="YrdC/RibB"/>
    <property type="match status" value="1"/>
</dbReference>
<dbReference type="RefSeq" id="WP_192818264.1">
    <property type="nucleotide sequence ID" value="NZ_CP062310.1"/>
</dbReference>
<proteinExistence type="inferred from homology"/>
<dbReference type="UniPathway" id="UPA00335"/>
<accession>A0A7L9FG27</accession>
<comment type="similarity">
    <text evidence="2 8">Belongs to the carbamoyltransferase HypF family.</text>
</comment>
<feature type="domain" description="Acylphosphatase-like" evidence="10">
    <location>
        <begin position="5"/>
        <end position="92"/>
    </location>
</feature>
<dbReference type="Pfam" id="PF17788">
    <property type="entry name" value="HypF_C"/>
    <property type="match status" value="1"/>
</dbReference>
<dbReference type="Pfam" id="PF00708">
    <property type="entry name" value="Acylphosphatase"/>
    <property type="match status" value="1"/>
</dbReference>
<sequence>MPRKALRLRVAGIVQGVGFRPHVYRLARRLGLAGYVVNLGGSEVEIWVEGDAQAVDSFPEILRRETPPSAEIEEIIVEEVEPEDFEKFEIRKSGRELTKISMIPPDFGMCEDCKREILDPSSRWYRYPFHSCAWCGPRFTVIRSIPYDRENTSMSAFPLCAKCRSEYSDPGDTRRFHIQGISCPDCGPQVYLLDAGGSPIRVKDPISEAARLIDEGYIVAVKGIGGFHLAARASDSEVVLELRRRKRRGRKPFAVMALDLEVARKIAVVDRLAEEILLSPARPIVILPRREAVSPEVAPGLKTVGVMLAYTPLHYLLLASTEDRFAVMTSGNESGEPIIKDNDEALKKLCNVADYFLVHNREIVNRVDDSVIRFSDDEPVLLRRSRGYAPRWIKSSKRFARPVVALGAMLNNTGAVGLEEYVIPTQHIGDLENVETLRFLEESLMFLVRTYSIPLREATVAVDKHPHFLNRVLARELVEEYGSELVEVQHHVAHLSASLLEYGASEGYGIAIDGVGYGDDGMIWGGEVLYLGEDGGYQRLGRLEYLPTPGGDRATIYPARIVIGVLAETLRSEEVISLVARLGLDRQLPGGLREAYVAMKQATWGAKCSSVGRFLDAVSSLLHVSWERTYEGEPAIMLEEFSWGGNLISYKFEHSGSVIHTRDFFYDYILNGRFVEARPQDIAYTVQYELGRSLAEVSREQGARRVYVTGGAAVNTVILKGIKSVIGRENVILPKKLPPGDGGVSAGQVYYVKLKGQA</sequence>
<keyword evidence="9" id="KW-0378">Hydrolase</keyword>
<feature type="active site" evidence="9">
    <location>
        <position position="20"/>
    </location>
</feature>
<dbReference type="PROSITE" id="PS51160">
    <property type="entry name" value="ACYLPHOSPHATASE_3"/>
    <property type="match status" value="1"/>
</dbReference>
<dbReference type="GO" id="GO:0008270">
    <property type="term" value="F:zinc ion binding"/>
    <property type="evidence" value="ECO:0007669"/>
    <property type="project" value="UniProtKB-KW"/>
</dbReference>
<dbReference type="GO" id="GO:0003725">
    <property type="term" value="F:double-stranded RNA binding"/>
    <property type="evidence" value="ECO:0007669"/>
    <property type="project" value="InterPro"/>
</dbReference>
<dbReference type="GO" id="GO:0016874">
    <property type="term" value="F:ligase activity"/>
    <property type="evidence" value="ECO:0007669"/>
    <property type="project" value="UniProtKB-UniRule"/>
</dbReference>
<dbReference type="InterPro" id="IPR017945">
    <property type="entry name" value="DHBP_synth_RibB-like_a/b_dom"/>
</dbReference>
<evidence type="ECO:0000259" key="10">
    <source>
        <dbReference type="PROSITE" id="PS51160"/>
    </source>
</evidence>
<evidence type="ECO:0000256" key="1">
    <source>
        <dbReference type="ARBA" id="ARBA00004711"/>
    </source>
</evidence>
<dbReference type="SUPFAM" id="SSF54975">
    <property type="entry name" value="Acylphosphatase/BLUF domain-like"/>
    <property type="match status" value="1"/>
</dbReference>
<evidence type="ECO:0000313" key="12">
    <source>
        <dbReference type="EMBL" id="QOJ78292.1"/>
    </source>
</evidence>
<feature type="active site" evidence="9">
    <location>
        <position position="38"/>
    </location>
</feature>
<evidence type="ECO:0000259" key="11">
    <source>
        <dbReference type="PROSITE" id="PS51163"/>
    </source>
</evidence>
<dbReference type="Pfam" id="PF01300">
    <property type="entry name" value="Sua5_yciO_yrdC"/>
    <property type="match status" value="1"/>
</dbReference>
<keyword evidence="12" id="KW-0808">Transferase</keyword>